<evidence type="ECO:0000259" key="1">
    <source>
        <dbReference type="Pfam" id="PF14397"/>
    </source>
</evidence>
<name>A0A6L9SID3_9ACTN</name>
<dbReference type="SUPFAM" id="SSF56059">
    <property type="entry name" value="Glutathione synthetase ATP-binding domain-like"/>
    <property type="match status" value="1"/>
</dbReference>
<dbReference type="Pfam" id="PF14397">
    <property type="entry name" value="ATPgrasp_ST"/>
    <property type="match status" value="1"/>
</dbReference>
<dbReference type="Gene3D" id="3.30.470.20">
    <property type="entry name" value="ATP-grasp fold, B domain"/>
    <property type="match status" value="1"/>
</dbReference>
<organism evidence="2 3">
    <name type="scientific">Phytoactinopolyspora halotolerans</name>
    <dbReference type="NCBI Taxonomy" id="1981512"/>
    <lineage>
        <taxon>Bacteria</taxon>
        <taxon>Bacillati</taxon>
        <taxon>Actinomycetota</taxon>
        <taxon>Actinomycetes</taxon>
        <taxon>Jiangellales</taxon>
        <taxon>Jiangellaceae</taxon>
        <taxon>Phytoactinopolyspora</taxon>
    </lineage>
</organism>
<evidence type="ECO:0000313" key="2">
    <source>
        <dbReference type="EMBL" id="NEE04091.1"/>
    </source>
</evidence>
<dbReference type="EMBL" id="JAAGOA010000029">
    <property type="protein sequence ID" value="NEE04091.1"/>
    <property type="molecule type" value="Genomic_DNA"/>
</dbReference>
<dbReference type="Proteomes" id="UP000475214">
    <property type="component" value="Unassembled WGS sequence"/>
</dbReference>
<evidence type="ECO:0000313" key="3">
    <source>
        <dbReference type="Proteomes" id="UP000475214"/>
    </source>
</evidence>
<dbReference type="RefSeq" id="WP_163744328.1">
    <property type="nucleotide sequence ID" value="NZ_JAAGOA010000029.1"/>
</dbReference>
<accession>A0A6L9SID3</accession>
<proteinExistence type="predicted"/>
<protein>
    <recommendedName>
        <fullName evidence="1">Alpha-L-glutamate ligase-related protein ATP-grasp domain-containing protein</fullName>
    </recommendedName>
</protein>
<gene>
    <name evidence="2" type="ORF">G1H10_28370</name>
</gene>
<comment type="caution">
    <text evidence="2">The sequence shown here is derived from an EMBL/GenBank/DDBJ whole genome shotgun (WGS) entry which is preliminary data.</text>
</comment>
<feature type="domain" description="Alpha-L-glutamate ligase-related protein ATP-grasp" evidence="1">
    <location>
        <begin position="99"/>
        <end position="361"/>
    </location>
</feature>
<dbReference type="AlphaFoldDB" id="A0A6L9SID3"/>
<dbReference type="InterPro" id="IPR039523">
    <property type="entry name" value="RimK-rel_E_lig_ATP-grasp"/>
</dbReference>
<keyword evidence="3" id="KW-1185">Reference proteome</keyword>
<sequence>MGRVSTTATWARGRARVAARRVQKLPKRTRQRYRAGRLRITAIRKLIKKEREWDAPLRMRRPRWWLKGFLSRSAILYDLDHNEPAQYVSDLQRVYRTKRMVHERLQDVINNKLTTHLLLGTMDIRSAKLLGVYWRQAVHRFPEEERVPLPEYLERIEPGRQVFFKVLSGAEGKNIFAVKRLDSATWAVNGEPMDAERTADVFLVQKRPLIVEEGLEQHPKQSALYPDTVNTIRALTMIDVNNGHRPFIAMAVQRIGTRRSEPADNWSRGGLSARVDLDTGQLGRATRLPVRDEVEWFDAHPDTGAPIAGVEVPYWPQIRDLVLHSARVLSFMEYIGWDIVVTPDGPVVLEANINTGMNVLQAHQPLFTDPRARAYYAERGVTTELPFDEPAVAIDEPI</sequence>
<reference evidence="2 3" key="1">
    <citation type="submission" date="2020-02" db="EMBL/GenBank/DDBJ databases">
        <authorList>
            <person name="Li X.-J."/>
            <person name="Han X.-M."/>
        </authorList>
    </citation>
    <scope>NUCLEOTIDE SEQUENCE [LARGE SCALE GENOMIC DNA]</scope>
    <source>
        <strain evidence="2 3">CCTCC AB 2017055</strain>
    </source>
</reference>